<feature type="region of interest" description="Disordered" evidence="1">
    <location>
        <begin position="522"/>
        <end position="542"/>
    </location>
</feature>
<feature type="region of interest" description="Disordered" evidence="1">
    <location>
        <begin position="217"/>
        <end position="240"/>
    </location>
</feature>
<protein>
    <submittedName>
        <fullName evidence="2">Uncharacterized protein</fullName>
    </submittedName>
</protein>
<feature type="compositionally biased region" description="Polar residues" evidence="1">
    <location>
        <begin position="16"/>
        <end position="39"/>
    </location>
</feature>
<name>A0AAD5S3A0_9FUNG</name>
<evidence type="ECO:0000313" key="2">
    <source>
        <dbReference type="EMBL" id="KAJ3034580.1"/>
    </source>
</evidence>
<feature type="region of interest" description="Disordered" evidence="1">
    <location>
        <begin position="1"/>
        <end position="40"/>
    </location>
</feature>
<feature type="region of interest" description="Disordered" evidence="1">
    <location>
        <begin position="280"/>
        <end position="304"/>
    </location>
</feature>
<proteinExistence type="predicted"/>
<evidence type="ECO:0000256" key="1">
    <source>
        <dbReference type="SAM" id="MobiDB-lite"/>
    </source>
</evidence>
<comment type="caution">
    <text evidence="2">The sequence shown here is derived from an EMBL/GenBank/DDBJ whole genome shotgun (WGS) entry which is preliminary data.</text>
</comment>
<keyword evidence="3" id="KW-1185">Reference proteome</keyword>
<reference evidence="2" key="1">
    <citation type="submission" date="2020-05" db="EMBL/GenBank/DDBJ databases">
        <title>Phylogenomic resolution of chytrid fungi.</title>
        <authorList>
            <person name="Stajich J.E."/>
            <person name="Amses K."/>
            <person name="Simmons R."/>
            <person name="Seto K."/>
            <person name="Myers J."/>
            <person name="Bonds A."/>
            <person name="Quandt C.A."/>
            <person name="Barry K."/>
            <person name="Liu P."/>
            <person name="Grigoriev I."/>
            <person name="Longcore J.E."/>
            <person name="James T.Y."/>
        </authorList>
    </citation>
    <scope>NUCLEOTIDE SEQUENCE</scope>
    <source>
        <strain evidence="2">JEL0318</strain>
    </source>
</reference>
<organism evidence="2 3">
    <name type="scientific">Rhizophlyctis rosea</name>
    <dbReference type="NCBI Taxonomy" id="64517"/>
    <lineage>
        <taxon>Eukaryota</taxon>
        <taxon>Fungi</taxon>
        <taxon>Fungi incertae sedis</taxon>
        <taxon>Chytridiomycota</taxon>
        <taxon>Chytridiomycota incertae sedis</taxon>
        <taxon>Chytridiomycetes</taxon>
        <taxon>Rhizophlyctidales</taxon>
        <taxon>Rhizophlyctidaceae</taxon>
        <taxon>Rhizophlyctis</taxon>
    </lineage>
</organism>
<dbReference type="Proteomes" id="UP001212841">
    <property type="component" value="Unassembled WGS sequence"/>
</dbReference>
<dbReference type="AlphaFoldDB" id="A0AAD5S3A0"/>
<gene>
    <name evidence="2" type="ORF">HK097_004466</name>
</gene>
<evidence type="ECO:0000313" key="3">
    <source>
        <dbReference type="Proteomes" id="UP001212841"/>
    </source>
</evidence>
<feature type="compositionally biased region" description="Polar residues" evidence="1">
    <location>
        <begin position="290"/>
        <end position="304"/>
    </location>
</feature>
<feature type="compositionally biased region" description="Low complexity" evidence="1">
    <location>
        <begin position="217"/>
        <end position="226"/>
    </location>
</feature>
<accession>A0AAD5S3A0</accession>
<sequence length="676" mass="73805">MTTNEPIPDLTPPFLRTSNPPAFPSTSLSHPQTHPSLSKWQHRRGVGGFRRGLASDIILGDRSAFPSSERYLSTMHKDYLHHHNDYTNHQIEMAEFDYASGSFVNSATKAEEKPAGKPLGVANEKDGKTGTQWAFEGCGVRKNGDLCSITKSSYGVVDPGVFREVNEIQAPPDPATLGPIQKHHTKPFTKLSNAHVGLQTRSDLPIDDGKFHSFSTTTSEAFSSKSIPPSESAREGGKVNLERNRISNVGSGNTTGQYETSAGLSWKEWDQRSYVRCKEGDKGRNRKSHINLSMGTQSPGDGFASTNSVTYVGEPVDPENRIYFPGGTGSLRGRSSIAFGGGNFAGGEGTGESVSRRDYVPLKIEKEGLLRSSVEDRLNSKKGIASAIRPDVGVGDVETASRVAFQDPRELKVTNPRARGRTAGVRSLIGGEIDKLDGKSGGLSIARLGNRVMTRSSLPAGDPLSYNFADFETTTKREYPGFWNAEMVPHPVLGANITRSNFEFGESGGVGDDIPPEERFKSSTHASYTPHTHYPQTPIAHGQKSTTHILDAEGGSIYPMSHNHTTHQINFQPPAEPERRFGHAPPNAGRKLLFPLKTVEGVRQQSYETMMERFHGQREGLWNLDEGAERKVVGARRRARDSSIVFGDPKVGLDGRMHLDGEVEPMPFVSMAVEAI</sequence>
<dbReference type="EMBL" id="JADGJD010002143">
    <property type="protein sequence ID" value="KAJ3034580.1"/>
    <property type="molecule type" value="Genomic_DNA"/>
</dbReference>